<protein>
    <submittedName>
        <fullName evidence="5">Sugar ABC transporter substrate-binding protein</fullName>
    </submittedName>
</protein>
<evidence type="ECO:0000256" key="1">
    <source>
        <dbReference type="ARBA" id="ARBA00008520"/>
    </source>
</evidence>
<evidence type="ECO:0000256" key="3">
    <source>
        <dbReference type="ARBA" id="ARBA00022729"/>
    </source>
</evidence>
<keyword evidence="2" id="KW-0813">Transport</keyword>
<dbReference type="GO" id="GO:0055052">
    <property type="term" value="C:ATP-binding cassette (ABC) transporter complex, substrate-binding subunit-containing"/>
    <property type="evidence" value="ECO:0007669"/>
    <property type="project" value="TreeGrafter"/>
</dbReference>
<evidence type="ECO:0000256" key="4">
    <source>
        <dbReference type="SAM" id="SignalP"/>
    </source>
</evidence>
<dbReference type="GO" id="GO:0042956">
    <property type="term" value="P:maltodextrin transmembrane transport"/>
    <property type="evidence" value="ECO:0007669"/>
    <property type="project" value="TreeGrafter"/>
</dbReference>
<sequence length="422" mass="47352">MRKALLSLLLFVLLLSLAGCGGKADSASSEKKGGDVVELTWQFWGGDADRKVWKEIANQVTEEYPNIKVKLQIDDWNTYWTKLKTQLASGTISDIVSIRSLEVPVYAEKGVFEPLNGFIDSYPEVDIDDFNEGILKGMSYEDEIVALPYDFGAPTLYYNKDLFDKQNVPYPDENMTWDDFLDRAKKLTHPEDQEYGFVTSGSLWDAVPWIWQLGGDYVTEDGKYTLNEPETVQAFEFLSDLVFKHKVSPSAEELSTSPANERWQAGKVAMIIDGPWSLVSYKKFNNFKFDVSTLPIAPTGENVSLSAGSGFGVSAKSKHKEEAFKAISVITSKENLAKLAEAGRAYPARDSAVVKFEESSGLEHVEMFKKQGDNSRPYKTTPKFTEAENIIKQDLESIFFGKSEVEPALNKIQEKLDNEINK</sequence>
<dbReference type="RefSeq" id="WP_213099548.1">
    <property type="nucleotide sequence ID" value="NZ_JAGYPH010000004.1"/>
</dbReference>
<dbReference type="GO" id="GO:0015768">
    <property type="term" value="P:maltose transport"/>
    <property type="evidence" value="ECO:0007669"/>
    <property type="project" value="TreeGrafter"/>
</dbReference>
<evidence type="ECO:0000313" key="6">
    <source>
        <dbReference type="Proteomes" id="UP000676456"/>
    </source>
</evidence>
<organism evidence="5 6">
    <name type="scientific">Lederbergia citrea</name>
    <dbReference type="NCBI Taxonomy" id="2833581"/>
    <lineage>
        <taxon>Bacteria</taxon>
        <taxon>Bacillati</taxon>
        <taxon>Bacillota</taxon>
        <taxon>Bacilli</taxon>
        <taxon>Bacillales</taxon>
        <taxon>Bacillaceae</taxon>
        <taxon>Lederbergia</taxon>
    </lineage>
</organism>
<reference evidence="5 6" key="1">
    <citation type="submission" date="2021-05" db="EMBL/GenBank/DDBJ databases">
        <title>Novel Bacillus species.</title>
        <authorList>
            <person name="Liu G."/>
        </authorList>
    </citation>
    <scope>NUCLEOTIDE SEQUENCE [LARGE SCALE GENOMIC DNA]</scope>
    <source>
        <strain evidence="5 6">FJAT-49682</strain>
    </source>
</reference>
<dbReference type="AlphaFoldDB" id="A0A942USZ9"/>
<dbReference type="SUPFAM" id="SSF53850">
    <property type="entry name" value="Periplasmic binding protein-like II"/>
    <property type="match status" value="1"/>
</dbReference>
<evidence type="ECO:0000256" key="2">
    <source>
        <dbReference type="ARBA" id="ARBA00022448"/>
    </source>
</evidence>
<dbReference type="PROSITE" id="PS51257">
    <property type="entry name" value="PROKAR_LIPOPROTEIN"/>
    <property type="match status" value="1"/>
</dbReference>
<dbReference type="Gene3D" id="3.40.190.10">
    <property type="entry name" value="Periplasmic binding protein-like II"/>
    <property type="match status" value="1"/>
</dbReference>
<accession>A0A942USZ9</accession>
<dbReference type="PANTHER" id="PTHR30061:SF50">
    <property type="entry name" value="MALTOSE_MALTODEXTRIN-BINDING PERIPLASMIC PROTEIN"/>
    <property type="match status" value="1"/>
</dbReference>
<keyword evidence="6" id="KW-1185">Reference proteome</keyword>
<dbReference type="CDD" id="cd13585">
    <property type="entry name" value="PBP2_TMBP_like"/>
    <property type="match status" value="1"/>
</dbReference>
<dbReference type="GO" id="GO:1901982">
    <property type="term" value="F:maltose binding"/>
    <property type="evidence" value="ECO:0007669"/>
    <property type="project" value="TreeGrafter"/>
</dbReference>
<dbReference type="Pfam" id="PF13416">
    <property type="entry name" value="SBP_bac_8"/>
    <property type="match status" value="1"/>
</dbReference>
<name>A0A942USZ9_9BACI</name>
<dbReference type="PANTHER" id="PTHR30061">
    <property type="entry name" value="MALTOSE-BINDING PERIPLASMIC PROTEIN"/>
    <property type="match status" value="1"/>
</dbReference>
<dbReference type="InterPro" id="IPR006059">
    <property type="entry name" value="SBP"/>
</dbReference>
<comment type="caution">
    <text evidence="5">The sequence shown here is derived from an EMBL/GenBank/DDBJ whole genome shotgun (WGS) entry which is preliminary data.</text>
</comment>
<gene>
    <name evidence="5" type="ORF">KHA91_17430</name>
</gene>
<feature type="chain" id="PRO_5039717290" evidence="4">
    <location>
        <begin position="19"/>
        <end position="422"/>
    </location>
</feature>
<feature type="signal peptide" evidence="4">
    <location>
        <begin position="1"/>
        <end position="18"/>
    </location>
</feature>
<evidence type="ECO:0000313" key="5">
    <source>
        <dbReference type="EMBL" id="MBS4224493.1"/>
    </source>
</evidence>
<comment type="similarity">
    <text evidence="1">Belongs to the bacterial solute-binding protein 1 family.</text>
</comment>
<dbReference type="EMBL" id="JAGYPN010000004">
    <property type="protein sequence ID" value="MBS4224493.1"/>
    <property type="molecule type" value="Genomic_DNA"/>
</dbReference>
<keyword evidence="3 4" id="KW-0732">Signal</keyword>
<proteinExistence type="inferred from homology"/>
<dbReference type="Proteomes" id="UP000676456">
    <property type="component" value="Unassembled WGS sequence"/>
</dbReference>